<dbReference type="RefSeq" id="WP_378051949.1">
    <property type="nucleotide sequence ID" value="NZ_JBHMDN010000039.1"/>
</dbReference>
<gene>
    <name evidence="1" type="ORF">ACFQMJ_35260</name>
</gene>
<protein>
    <recommendedName>
        <fullName evidence="3">Apea-like HEPN domain-containing protein</fullName>
    </recommendedName>
</protein>
<sequence length="333" mass="38068">MNLTNNVWWFFFPLKGLLLKDTINSISNPIFHDATIISREQIEEILPILDSNNSTENDSNNIIYLFEDDFDVYLAIKRTGIIPIPDGSKPELLKNAAARAYEISALLTIVYFEWNGHKGTCGLLEQLHRYNKTIMAYNFESKGFNIHLSDPITNIIETPEDYLEFTHSEITDLLNSERYVELSTIIINYRYISSQLRSTVILSVLRLSSAIHSLDYSSQILGCVTAIEILFSEQGDGFDLIKKRVRALVGQMYDSLSVEDVFNARHLFVHKGTSIDDQSIALKAIKLAIEVLIYYSKSTQKGITSKKQMSEYLDVIYTANKYALNWNHNLLEN</sequence>
<organism evidence="1 2">
    <name type="scientific">Cohnella cellulosilytica</name>
    <dbReference type="NCBI Taxonomy" id="986710"/>
    <lineage>
        <taxon>Bacteria</taxon>
        <taxon>Bacillati</taxon>
        <taxon>Bacillota</taxon>
        <taxon>Bacilli</taxon>
        <taxon>Bacillales</taxon>
        <taxon>Paenibacillaceae</taxon>
        <taxon>Cohnella</taxon>
    </lineage>
</organism>
<name>A0ABW2FNL8_9BACL</name>
<accession>A0ABW2FNL8</accession>
<evidence type="ECO:0000313" key="1">
    <source>
        <dbReference type="EMBL" id="MFC7153812.1"/>
    </source>
</evidence>
<comment type="caution">
    <text evidence="1">The sequence shown here is derived from an EMBL/GenBank/DDBJ whole genome shotgun (WGS) entry which is preliminary data.</text>
</comment>
<evidence type="ECO:0008006" key="3">
    <source>
        <dbReference type="Google" id="ProtNLM"/>
    </source>
</evidence>
<evidence type="ECO:0000313" key="2">
    <source>
        <dbReference type="Proteomes" id="UP001596378"/>
    </source>
</evidence>
<proteinExistence type="predicted"/>
<reference evidence="2" key="1">
    <citation type="journal article" date="2019" name="Int. J. Syst. Evol. Microbiol.">
        <title>The Global Catalogue of Microorganisms (GCM) 10K type strain sequencing project: providing services to taxonomists for standard genome sequencing and annotation.</title>
        <authorList>
            <consortium name="The Broad Institute Genomics Platform"/>
            <consortium name="The Broad Institute Genome Sequencing Center for Infectious Disease"/>
            <person name="Wu L."/>
            <person name="Ma J."/>
        </authorList>
    </citation>
    <scope>NUCLEOTIDE SEQUENCE [LARGE SCALE GENOMIC DNA]</scope>
    <source>
        <strain evidence="2">KCTC 12907</strain>
    </source>
</reference>
<keyword evidence="2" id="KW-1185">Reference proteome</keyword>
<dbReference type="Proteomes" id="UP001596378">
    <property type="component" value="Unassembled WGS sequence"/>
</dbReference>
<dbReference type="EMBL" id="JBHTAI010000048">
    <property type="protein sequence ID" value="MFC7153812.1"/>
    <property type="molecule type" value="Genomic_DNA"/>
</dbReference>